<comment type="catalytic activity">
    <reaction evidence="3">
        <text>[protein]-L-glutamate 5-O-methyl ester + H2O = L-glutamyl-[protein] + methanol + H(+)</text>
        <dbReference type="Rhea" id="RHEA:23236"/>
        <dbReference type="Rhea" id="RHEA-COMP:10208"/>
        <dbReference type="Rhea" id="RHEA-COMP:10311"/>
        <dbReference type="ChEBI" id="CHEBI:15377"/>
        <dbReference type="ChEBI" id="CHEBI:15378"/>
        <dbReference type="ChEBI" id="CHEBI:17790"/>
        <dbReference type="ChEBI" id="CHEBI:29973"/>
        <dbReference type="ChEBI" id="CHEBI:82795"/>
        <dbReference type="EC" id="3.1.1.61"/>
    </reaction>
</comment>
<dbReference type="PANTHER" id="PTHR42872">
    <property type="entry name" value="PROTEIN-GLUTAMATE METHYLESTERASE/PROTEIN-GLUTAMINE GLUTAMINASE"/>
    <property type="match status" value="1"/>
</dbReference>
<evidence type="ECO:0000313" key="6">
    <source>
        <dbReference type="EMBL" id="QMU28320.1"/>
    </source>
</evidence>
<dbReference type="Pfam" id="PF01339">
    <property type="entry name" value="CheB_methylest"/>
    <property type="match status" value="1"/>
</dbReference>
<organism evidence="6 7">
    <name type="scientific">Adhaeribacter radiodurans</name>
    <dbReference type="NCBI Taxonomy" id="2745197"/>
    <lineage>
        <taxon>Bacteria</taxon>
        <taxon>Pseudomonadati</taxon>
        <taxon>Bacteroidota</taxon>
        <taxon>Cytophagia</taxon>
        <taxon>Cytophagales</taxon>
        <taxon>Hymenobacteraceae</taxon>
        <taxon>Adhaeribacter</taxon>
    </lineage>
</organism>
<evidence type="ECO:0000256" key="2">
    <source>
        <dbReference type="ARBA" id="ARBA00039140"/>
    </source>
</evidence>
<name>A0A7L7L697_9BACT</name>
<feature type="active site" evidence="4">
    <location>
        <position position="134"/>
    </location>
</feature>
<evidence type="ECO:0000256" key="4">
    <source>
        <dbReference type="PROSITE-ProRule" id="PRU00050"/>
    </source>
</evidence>
<proteinExistence type="predicted"/>
<reference evidence="6 7" key="2">
    <citation type="submission" date="2020-08" db="EMBL/GenBank/DDBJ databases">
        <title>Adhaeribacter dokdonensis sp. nov., isolated from the rhizosphere of Elymus tsukushiensis, a plant native to the Dokdo Islands, Republic of Korea.</title>
        <authorList>
            <person name="Ghim S.Y."/>
        </authorList>
    </citation>
    <scope>NUCLEOTIDE SEQUENCE [LARGE SCALE GENOMIC DNA]</scope>
    <source>
        <strain evidence="6 7">KUDC8001</strain>
    </source>
</reference>
<feature type="active site" evidence="4">
    <location>
        <position position="14"/>
    </location>
</feature>
<dbReference type="SUPFAM" id="SSF52738">
    <property type="entry name" value="Methylesterase CheB, C-terminal domain"/>
    <property type="match status" value="1"/>
</dbReference>
<dbReference type="PIRSF" id="PIRSF036461">
    <property type="entry name" value="Chmtx_methlestr"/>
    <property type="match status" value="1"/>
</dbReference>
<dbReference type="PANTHER" id="PTHR42872:SF6">
    <property type="entry name" value="PROTEIN-GLUTAMATE METHYLESTERASE_PROTEIN-GLUTAMINE GLUTAMINASE"/>
    <property type="match status" value="1"/>
</dbReference>
<dbReference type="InterPro" id="IPR035909">
    <property type="entry name" value="CheB_C"/>
</dbReference>
<feature type="active site" evidence="4">
    <location>
        <position position="41"/>
    </location>
</feature>
<dbReference type="GO" id="GO:0006935">
    <property type="term" value="P:chemotaxis"/>
    <property type="evidence" value="ECO:0007669"/>
    <property type="project" value="UniProtKB-UniRule"/>
</dbReference>
<dbReference type="InterPro" id="IPR011247">
    <property type="entry name" value="Chemotax_prot-Glu_Me-esterase"/>
</dbReference>
<dbReference type="CDD" id="cd16433">
    <property type="entry name" value="CheB"/>
    <property type="match status" value="1"/>
</dbReference>
<evidence type="ECO:0000259" key="5">
    <source>
        <dbReference type="PROSITE" id="PS50122"/>
    </source>
</evidence>
<dbReference type="InterPro" id="IPR000673">
    <property type="entry name" value="Sig_transdc_resp-reg_Me-estase"/>
</dbReference>
<evidence type="ECO:0000256" key="1">
    <source>
        <dbReference type="ARBA" id="ARBA00022801"/>
    </source>
</evidence>
<gene>
    <name evidence="6" type="ORF">HUW48_09855</name>
</gene>
<reference evidence="6 7" key="1">
    <citation type="submission" date="2020-06" db="EMBL/GenBank/DDBJ databases">
        <authorList>
            <person name="Hwang Y.J."/>
        </authorList>
    </citation>
    <scope>NUCLEOTIDE SEQUENCE [LARGE SCALE GENOMIC DNA]</scope>
    <source>
        <strain evidence="6 7">KUDC8001</strain>
    </source>
</reference>
<dbReference type="GO" id="GO:0008984">
    <property type="term" value="F:protein-glutamate methylesterase activity"/>
    <property type="evidence" value="ECO:0007669"/>
    <property type="project" value="UniProtKB-EC"/>
</dbReference>
<dbReference type="EMBL" id="CP055153">
    <property type="protein sequence ID" value="QMU28320.1"/>
    <property type="molecule type" value="Genomic_DNA"/>
</dbReference>
<dbReference type="GO" id="GO:0000156">
    <property type="term" value="F:phosphorelay response regulator activity"/>
    <property type="evidence" value="ECO:0007669"/>
    <property type="project" value="InterPro"/>
</dbReference>
<dbReference type="RefSeq" id="WP_182415507.1">
    <property type="nucleotide sequence ID" value="NZ_CP055153.1"/>
</dbReference>
<dbReference type="EC" id="3.1.1.61" evidence="2"/>
<evidence type="ECO:0000313" key="7">
    <source>
        <dbReference type="Proteomes" id="UP000514509"/>
    </source>
</evidence>
<evidence type="ECO:0000256" key="3">
    <source>
        <dbReference type="ARBA" id="ARBA00048267"/>
    </source>
</evidence>
<dbReference type="Proteomes" id="UP000514509">
    <property type="component" value="Chromosome"/>
</dbReference>
<feature type="domain" description="CheB-type methylesterase" evidence="5">
    <location>
        <begin position="2"/>
        <end position="182"/>
    </location>
</feature>
<accession>A0A7L7L697</accession>
<dbReference type="GO" id="GO:0005737">
    <property type="term" value="C:cytoplasm"/>
    <property type="evidence" value="ECO:0007669"/>
    <property type="project" value="InterPro"/>
</dbReference>
<sequence length="352" mass="39067">MVASGHDIVVIGTSAGGMEALCKLVSQLPADLPAAIFIVQHLSMDSSSSLLVNRLKKHTALKVKVAEHNEVFHHGMVYMVPADRHILLTKKQILVVKGPRENQFRPAVDPLFRSAAAYHGSKVIGIILTGMMNDGTVGLDAIKRSGGIAIVQDPDEAEYPDMPRNALRSVSADYVVPISEMGKLVHNISRMPSSDSITVPNDIVSEAQMVERVMTNSTMSSIESMDELGQRSSYSCPECGGGLWELKQGKVNRYRCHSGHAYNDESLLNSMSSMLEETLWVSMRILEERRNMLMTMADQDRNKGQSRWAAMQQERAEEMKVHVDRLKEILLNRNSVARHLDLNNGDDNREAS</sequence>
<protein>
    <recommendedName>
        <fullName evidence="2">protein-glutamate methylesterase</fullName>
        <ecNumber evidence="2">3.1.1.61</ecNumber>
    </recommendedName>
</protein>
<dbReference type="Gene3D" id="3.40.50.180">
    <property type="entry name" value="Methylesterase CheB, C-terminal domain"/>
    <property type="match status" value="1"/>
</dbReference>
<keyword evidence="7" id="KW-1185">Reference proteome</keyword>
<keyword evidence="1 4" id="KW-0378">Hydrolase</keyword>
<dbReference type="KEGG" id="add:HUW48_09855"/>
<dbReference type="PROSITE" id="PS50122">
    <property type="entry name" value="CHEB"/>
    <property type="match status" value="1"/>
</dbReference>
<keyword evidence="4" id="KW-0145">Chemotaxis</keyword>
<dbReference type="AlphaFoldDB" id="A0A7L7L697"/>